<sequence length="244" mass="26988">MPRPQLYAHLFQLKQRFRVHQVSLVHAAFVIEDSDVNGHRRGCLSLIVVNIPVVITTTIGLVGEPDQVRTGETPLYSGSARHEPPEQWSSCMDIIIPTKPEENLLRVKSWTGPESNGCPQNQSGKAFIMHGPLGLGRDLNEAGMVGVCFSFGARLVTIVRHRSPIVGGGDERRKLVSHRHGPGGQGPRRRTTGKETANRMTAQRVGSEWIKLKLKDERKEPSRAISTRGSGQSPRTQRARDGEK</sequence>
<dbReference type="AlphaFoldDB" id="A0AAD7MZS7"/>
<feature type="compositionally biased region" description="Basic residues" evidence="1">
    <location>
        <begin position="175"/>
        <end position="191"/>
    </location>
</feature>
<accession>A0AAD7MZS7</accession>
<protein>
    <submittedName>
        <fullName evidence="2">Uncharacterized protein</fullName>
    </submittedName>
</protein>
<keyword evidence="3" id="KW-1185">Reference proteome</keyword>
<gene>
    <name evidence="2" type="ORF">DFH07DRAFT_778728</name>
</gene>
<dbReference type="Proteomes" id="UP001215280">
    <property type="component" value="Unassembled WGS sequence"/>
</dbReference>
<organism evidence="2 3">
    <name type="scientific">Mycena maculata</name>
    <dbReference type="NCBI Taxonomy" id="230809"/>
    <lineage>
        <taxon>Eukaryota</taxon>
        <taxon>Fungi</taxon>
        <taxon>Dikarya</taxon>
        <taxon>Basidiomycota</taxon>
        <taxon>Agaricomycotina</taxon>
        <taxon>Agaricomycetes</taxon>
        <taxon>Agaricomycetidae</taxon>
        <taxon>Agaricales</taxon>
        <taxon>Marasmiineae</taxon>
        <taxon>Mycenaceae</taxon>
        <taxon>Mycena</taxon>
    </lineage>
</organism>
<feature type="compositionally biased region" description="Basic and acidic residues" evidence="1">
    <location>
        <begin position="210"/>
        <end position="222"/>
    </location>
</feature>
<proteinExistence type="predicted"/>
<evidence type="ECO:0000313" key="3">
    <source>
        <dbReference type="Proteomes" id="UP001215280"/>
    </source>
</evidence>
<feature type="compositionally biased region" description="Polar residues" evidence="1">
    <location>
        <begin position="224"/>
        <end position="236"/>
    </location>
</feature>
<dbReference type="EMBL" id="JARJLG010000132">
    <property type="protein sequence ID" value="KAJ7739449.1"/>
    <property type="molecule type" value="Genomic_DNA"/>
</dbReference>
<evidence type="ECO:0000313" key="2">
    <source>
        <dbReference type="EMBL" id="KAJ7739449.1"/>
    </source>
</evidence>
<reference evidence="2" key="1">
    <citation type="submission" date="2023-03" db="EMBL/GenBank/DDBJ databases">
        <title>Massive genome expansion in bonnet fungi (Mycena s.s.) driven by repeated elements and novel gene families across ecological guilds.</title>
        <authorList>
            <consortium name="Lawrence Berkeley National Laboratory"/>
            <person name="Harder C.B."/>
            <person name="Miyauchi S."/>
            <person name="Viragh M."/>
            <person name="Kuo A."/>
            <person name="Thoen E."/>
            <person name="Andreopoulos B."/>
            <person name="Lu D."/>
            <person name="Skrede I."/>
            <person name="Drula E."/>
            <person name="Henrissat B."/>
            <person name="Morin E."/>
            <person name="Kohler A."/>
            <person name="Barry K."/>
            <person name="LaButti K."/>
            <person name="Morin E."/>
            <person name="Salamov A."/>
            <person name="Lipzen A."/>
            <person name="Mereny Z."/>
            <person name="Hegedus B."/>
            <person name="Baldrian P."/>
            <person name="Stursova M."/>
            <person name="Weitz H."/>
            <person name="Taylor A."/>
            <person name="Grigoriev I.V."/>
            <person name="Nagy L.G."/>
            <person name="Martin F."/>
            <person name="Kauserud H."/>
        </authorList>
    </citation>
    <scope>NUCLEOTIDE SEQUENCE</scope>
    <source>
        <strain evidence="2">CBHHK188m</strain>
    </source>
</reference>
<name>A0AAD7MZS7_9AGAR</name>
<comment type="caution">
    <text evidence="2">The sequence shown here is derived from an EMBL/GenBank/DDBJ whole genome shotgun (WGS) entry which is preliminary data.</text>
</comment>
<evidence type="ECO:0000256" key="1">
    <source>
        <dbReference type="SAM" id="MobiDB-lite"/>
    </source>
</evidence>
<feature type="region of interest" description="Disordered" evidence="1">
    <location>
        <begin position="166"/>
        <end position="244"/>
    </location>
</feature>